<accession>X1CIP8</accession>
<proteinExistence type="predicted"/>
<dbReference type="AlphaFoldDB" id="X1CIP8"/>
<organism evidence="1">
    <name type="scientific">marine sediment metagenome</name>
    <dbReference type="NCBI Taxonomy" id="412755"/>
    <lineage>
        <taxon>unclassified sequences</taxon>
        <taxon>metagenomes</taxon>
        <taxon>ecological metagenomes</taxon>
    </lineage>
</organism>
<dbReference type="EMBL" id="BART01026375">
    <property type="protein sequence ID" value="GAG96113.1"/>
    <property type="molecule type" value="Genomic_DNA"/>
</dbReference>
<protein>
    <submittedName>
        <fullName evidence="1">Uncharacterized protein</fullName>
    </submittedName>
</protein>
<reference evidence="1" key="1">
    <citation type="journal article" date="2014" name="Front. Microbiol.">
        <title>High frequency of phylogenetically diverse reductive dehalogenase-homologous genes in deep subseafloor sedimentary metagenomes.</title>
        <authorList>
            <person name="Kawai M."/>
            <person name="Futagami T."/>
            <person name="Toyoda A."/>
            <person name="Takaki Y."/>
            <person name="Nishi S."/>
            <person name="Hori S."/>
            <person name="Arai W."/>
            <person name="Tsubouchi T."/>
            <person name="Morono Y."/>
            <person name="Uchiyama I."/>
            <person name="Ito T."/>
            <person name="Fujiyama A."/>
            <person name="Inagaki F."/>
            <person name="Takami H."/>
        </authorList>
    </citation>
    <scope>NUCLEOTIDE SEQUENCE</scope>
    <source>
        <strain evidence="1">Expedition CK06-06</strain>
    </source>
</reference>
<name>X1CIP8_9ZZZZ</name>
<sequence length="278" mass="31726">QKTFSFSKEYEQISLSASNYINVIINNEIIDFNIYDEKCLADYGVNTSINGYLLQLNETFTAIYGISLIEKNTDMQREVYYFDSPEENIDTYLQIIEGGFSYIDAYNMLRGAGAAFLDTHPYENTIFELEMSVQPSTCIEGEIRTDVAGMMLELPTENIANSFYDGLFIGFKVVEDIDYTYPLYLVIMQYQGASDTYSLLFEQKIVNLGNSIDPGPNSVDNMNLQPLKLTIVKTITPSGQVRYDIYAKSYRVFGISEWEEVRAMQLANDGEYGMATRW</sequence>
<evidence type="ECO:0000313" key="1">
    <source>
        <dbReference type="EMBL" id="GAG96113.1"/>
    </source>
</evidence>
<gene>
    <name evidence="1" type="ORF">S01H4_47061</name>
</gene>
<feature type="non-terminal residue" evidence="1">
    <location>
        <position position="278"/>
    </location>
</feature>
<comment type="caution">
    <text evidence="1">The sequence shown here is derived from an EMBL/GenBank/DDBJ whole genome shotgun (WGS) entry which is preliminary data.</text>
</comment>
<feature type="non-terminal residue" evidence="1">
    <location>
        <position position="1"/>
    </location>
</feature>